<dbReference type="Pfam" id="PF00381">
    <property type="entry name" value="PTS-HPr"/>
    <property type="match status" value="1"/>
</dbReference>
<evidence type="ECO:0000256" key="7">
    <source>
        <dbReference type="ARBA" id="ARBA00012232"/>
    </source>
</evidence>
<keyword evidence="17" id="KW-0460">Magnesium</keyword>
<evidence type="ECO:0000313" key="22">
    <source>
        <dbReference type="EMBL" id="NEM92229.1"/>
    </source>
</evidence>
<evidence type="ECO:0000259" key="21">
    <source>
        <dbReference type="PROSITE" id="PS51350"/>
    </source>
</evidence>
<keyword evidence="16" id="KW-0418">Kinase</keyword>
<dbReference type="InterPro" id="IPR036662">
    <property type="entry name" value="PTS_EIIA_man-typ_sf"/>
</dbReference>
<evidence type="ECO:0000256" key="11">
    <source>
        <dbReference type="ARBA" id="ARBA00022490"/>
    </source>
</evidence>
<feature type="region of interest" description="Disordered" evidence="19">
    <location>
        <begin position="267"/>
        <end position="289"/>
    </location>
</feature>
<evidence type="ECO:0000256" key="2">
    <source>
        <dbReference type="ARBA" id="ARBA00001946"/>
    </source>
</evidence>
<dbReference type="Pfam" id="PF02896">
    <property type="entry name" value="PEP-utilizers_C"/>
    <property type="match status" value="1"/>
</dbReference>
<evidence type="ECO:0000256" key="4">
    <source>
        <dbReference type="ARBA" id="ARBA00003681"/>
    </source>
</evidence>
<dbReference type="PANTHER" id="PTHR46244:SF3">
    <property type="entry name" value="PHOSPHOENOLPYRUVATE-PROTEIN PHOSPHOTRANSFERASE"/>
    <property type="match status" value="1"/>
</dbReference>
<evidence type="ECO:0000256" key="15">
    <source>
        <dbReference type="ARBA" id="ARBA00022723"/>
    </source>
</evidence>
<dbReference type="InterPro" id="IPR036618">
    <property type="entry name" value="PtsI_HPr-bd_sf"/>
</dbReference>
<dbReference type="PROSITE" id="PS00742">
    <property type="entry name" value="PEP_ENZYMES_2"/>
    <property type="match status" value="1"/>
</dbReference>
<comment type="similarity">
    <text evidence="6">Belongs to the PEP-utilizing enzyme family.</text>
</comment>
<dbReference type="GO" id="GO:0009401">
    <property type="term" value="P:phosphoenolpyruvate-dependent sugar phosphotransferase system"/>
    <property type="evidence" value="ECO:0007669"/>
    <property type="project" value="UniProtKB-KW"/>
</dbReference>
<sequence length="820" mass="82909">MIGIVVVSHSERLAQAAVELALQMVPGERPRIALAAGAGEADGAPVIGTDAMRVAEAITSVASPDGVLVLMDLGSAVMSAELALEFVDLPGVEIRLTSAPFVEGLLAGVVRAAGGASLDEVEQEARGALAAKAGQVGADAASSTAVSAEAAPVVSADTESSVDLALINPSGLHVRPASMVAMALAPLDATVAIANLRTGAPAVAAVSPTALLTLAARQGDRIRVTAHGPQAAEALDAVERLVTDGFGELVAHTAPIPVIVPSAVEPPVGGPTRDRPLGVSPGRASGPVVRMPDPLAEPVATAALPPAERPAAAVRIDAATAAVSSELGARAAAVTGPGHDILAATALMVTDVTLSGDAKRRVLDAGESPEYAFWQTVDGVAEIFRAQGGLAAERIADLHDVRNRVVAELLGREAPGVPLRSEPFVLVARDLAPADTALLDPAICRALVTVEGGPTSHTAIVARSLGIPALVAARGALEIPEGTVVLVDGTAGTITQNPSEAELAAVAEVRDVVFDGSGRTADGHRVQLLANVGSPSSAEAATAAHAEGVGLFRTEFLFLDRSEAPSIAEQVRAYAGVLAAFPGRKVVIRTLDAGADKPLPFVTMAHEENPALGIRGFRTSWRRPDLLDEQLAAIALAVADSSAEVQVMAPMIDTPDEAADFAARCRSHGLAVAGVMIETPAAAITAPELLTNIDFVSLGTNDLAQYTMAADRMVGDLALLNDPWQPAVLRMMRLAFDAGRAAGKPVGVCGEAAADPLLAAVLVGFGASSLSMSARALGHVAELLQGVTVAQCEAAAESSSAARSAEDARAAAATALGVGA</sequence>
<keyword evidence="23" id="KW-1185">Reference proteome</keyword>
<evidence type="ECO:0000256" key="3">
    <source>
        <dbReference type="ARBA" id="ARBA00002728"/>
    </source>
</evidence>
<dbReference type="SUPFAM" id="SSF47831">
    <property type="entry name" value="Enzyme I of the PEP:sugar phosphotransferase system HPr-binding (sub)domain"/>
    <property type="match status" value="1"/>
</dbReference>
<name>A0A7C9PPL3_9MICO</name>
<keyword evidence="13 22" id="KW-0808">Transferase</keyword>
<dbReference type="NCBIfam" id="TIGR01417">
    <property type="entry name" value="PTS_I_fam"/>
    <property type="match status" value="1"/>
</dbReference>
<dbReference type="Pfam" id="PF05524">
    <property type="entry name" value="PEP-utilisers_N"/>
    <property type="match status" value="1"/>
</dbReference>
<dbReference type="AlphaFoldDB" id="A0A7C9PPL3"/>
<evidence type="ECO:0000256" key="17">
    <source>
        <dbReference type="ARBA" id="ARBA00022842"/>
    </source>
</evidence>
<evidence type="ECO:0000256" key="19">
    <source>
        <dbReference type="SAM" id="MobiDB-lite"/>
    </source>
</evidence>
<dbReference type="EC" id="2.7.3.9" evidence="7"/>
<dbReference type="PRINTS" id="PR01736">
    <property type="entry name" value="PHPHTRNFRASE"/>
</dbReference>
<dbReference type="EMBL" id="JAAGWZ010000004">
    <property type="protein sequence ID" value="NEM92229.1"/>
    <property type="molecule type" value="Genomic_DNA"/>
</dbReference>
<evidence type="ECO:0000256" key="10">
    <source>
        <dbReference type="ARBA" id="ARBA00022448"/>
    </source>
</evidence>
<dbReference type="SUPFAM" id="SSF55594">
    <property type="entry name" value="HPr-like"/>
    <property type="match status" value="1"/>
</dbReference>
<keyword evidence="14" id="KW-0598">Phosphotransferase system</keyword>
<dbReference type="PROSITE" id="PS51096">
    <property type="entry name" value="PTS_EIIA_TYPE_4"/>
    <property type="match status" value="1"/>
</dbReference>
<comment type="catalytic activity">
    <reaction evidence="1">
        <text>L-histidyl-[protein] + phosphoenolpyruvate = N(pros)-phospho-L-histidyl-[protein] + pyruvate</text>
        <dbReference type="Rhea" id="RHEA:23880"/>
        <dbReference type="Rhea" id="RHEA-COMP:9745"/>
        <dbReference type="Rhea" id="RHEA-COMP:9746"/>
        <dbReference type="ChEBI" id="CHEBI:15361"/>
        <dbReference type="ChEBI" id="CHEBI:29979"/>
        <dbReference type="ChEBI" id="CHEBI:58702"/>
        <dbReference type="ChEBI" id="CHEBI:64837"/>
        <dbReference type="EC" id="2.7.3.9"/>
    </reaction>
</comment>
<keyword evidence="15" id="KW-0479">Metal-binding</keyword>
<comment type="subcellular location">
    <subcellularLocation>
        <location evidence="5">Cytoplasm</location>
    </subcellularLocation>
</comment>
<evidence type="ECO:0000256" key="9">
    <source>
        <dbReference type="ARBA" id="ARBA00020422"/>
    </source>
</evidence>
<dbReference type="PROSITE" id="PS00369">
    <property type="entry name" value="PTS_HPR_HIS"/>
    <property type="match status" value="1"/>
</dbReference>
<dbReference type="InterPro" id="IPR000121">
    <property type="entry name" value="PEP_util_C"/>
</dbReference>
<proteinExistence type="inferred from homology"/>
<dbReference type="InterPro" id="IPR018274">
    <property type="entry name" value="PEP_util_AS"/>
</dbReference>
<dbReference type="Gene3D" id="3.30.1340.10">
    <property type="entry name" value="HPr-like"/>
    <property type="match status" value="1"/>
</dbReference>
<dbReference type="InterPro" id="IPR036637">
    <property type="entry name" value="Phosphohistidine_dom_sf"/>
</dbReference>
<evidence type="ECO:0000256" key="1">
    <source>
        <dbReference type="ARBA" id="ARBA00000683"/>
    </source>
</evidence>
<dbReference type="CDD" id="cd00367">
    <property type="entry name" value="PTS-HPr_like"/>
    <property type="match status" value="1"/>
</dbReference>
<reference evidence="22 23" key="1">
    <citation type="journal article" date="2014" name="Int. J. Syst. Evol. Microbiol.">
        <title>Description of Galbitalea soli gen. nov., sp. nov., and Frondihabitans sucicola sp. nov.</title>
        <authorList>
            <person name="Kim S.J."/>
            <person name="Lim J.M."/>
            <person name="Ahn J.H."/>
            <person name="Weon H.Y."/>
            <person name="Hamada M."/>
            <person name="Suzuki K."/>
            <person name="Ahn T.Y."/>
            <person name="Kwon S.W."/>
        </authorList>
    </citation>
    <scope>NUCLEOTIDE SEQUENCE [LARGE SCALE GENOMIC DNA]</scope>
    <source>
        <strain evidence="22 23">NBRC 108727</strain>
    </source>
</reference>
<dbReference type="Gene3D" id="3.40.50.510">
    <property type="entry name" value="Phosphotransferase system, mannose-type IIA component"/>
    <property type="match status" value="1"/>
</dbReference>
<evidence type="ECO:0000256" key="8">
    <source>
        <dbReference type="ARBA" id="ARBA00016544"/>
    </source>
</evidence>
<dbReference type="GO" id="GO:0016301">
    <property type="term" value="F:kinase activity"/>
    <property type="evidence" value="ECO:0007669"/>
    <property type="project" value="UniProtKB-KW"/>
</dbReference>
<gene>
    <name evidence="22" type="primary">ptsP</name>
    <name evidence="22" type="ORF">G3T37_12790</name>
</gene>
<keyword evidence="22" id="KW-0670">Pyruvate</keyword>
<dbReference type="GO" id="GO:0005737">
    <property type="term" value="C:cytoplasm"/>
    <property type="evidence" value="ECO:0007669"/>
    <property type="project" value="UniProtKB-SubCell"/>
</dbReference>
<evidence type="ECO:0000256" key="12">
    <source>
        <dbReference type="ARBA" id="ARBA00022597"/>
    </source>
</evidence>
<dbReference type="PROSITE" id="PS00370">
    <property type="entry name" value="PEP_ENZYMES_PHOS_SITE"/>
    <property type="match status" value="1"/>
</dbReference>
<dbReference type="Pfam" id="PF03610">
    <property type="entry name" value="EIIA-man"/>
    <property type="match status" value="1"/>
</dbReference>
<dbReference type="SUPFAM" id="SSF52009">
    <property type="entry name" value="Phosphohistidine domain"/>
    <property type="match status" value="1"/>
</dbReference>
<dbReference type="Pfam" id="PF00391">
    <property type="entry name" value="PEP-utilizers"/>
    <property type="match status" value="1"/>
</dbReference>
<organism evidence="22 23">
    <name type="scientific">Galbitalea soli</name>
    <dbReference type="NCBI Taxonomy" id="1268042"/>
    <lineage>
        <taxon>Bacteria</taxon>
        <taxon>Bacillati</taxon>
        <taxon>Actinomycetota</taxon>
        <taxon>Actinomycetes</taxon>
        <taxon>Micrococcales</taxon>
        <taxon>Microbacteriaceae</taxon>
        <taxon>Galbitalea</taxon>
    </lineage>
</organism>
<comment type="cofactor">
    <cofactor evidence="2">
        <name>Mg(2+)</name>
        <dbReference type="ChEBI" id="CHEBI:18420"/>
    </cofactor>
</comment>
<feature type="domain" description="PTS EIIA type-4" evidence="20">
    <location>
        <begin position="1"/>
        <end position="138"/>
    </location>
</feature>
<evidence type="ECO:0000256" key="13">
    <source>
        <dbReference type="ARBA" id="ARBA00022679"/>
    </source>
</evidence>
<dbReference type="Gene3D" id="3.20.20.60">
    <property type="entry name" value="Phosphoenolpyruvate-binding domains"/>
    <property type="match status" value="1"/>
</dbReference>
<dbReference type="Proteomes" id="UP000479756">
    <property type="component" value="Unassembled WGS sequence"/>
</dbReference>
<dbReference type="GO" id="GO:0046872">
    <property type="term" value="F:metal ion binding"/>
    <property type="evidence" value="ECO:0007669"/>
    <property type="project" value="UniProtKB-KW"/>
</dbReference>
<dbReference type="InterPro" id="IPR023151">
    <property type="entry name" value="PEP_util_CS"/>
</dbReference>
<dbReference type="InterPro" id="IPR000032">
    <property type="entry name" value="HPr-like"/>
</dbReference>
<dbReference type="Gene3D" id="1.10.274.10">
    <property type="entry name" value="PtsI, HPr-binding domain"/>
    <property type="match status" value="1"/>
</dbReference>
<dbReference type="InterPro" id="IPR001020">
    <property type="entry name" value="PTS_HPr_His_P_site"/>
</dbReference>
<accession>A0A7C9PPL3</accession>
<dbReference type="PROSITE" id="PS51350">
    <property type="entry name" value="PTS_HPR_DOM"/>
    <property type="match status" value="1"/>
</dbReference>
<evidence type="ECO:0000256" key="16">
    <source>
        <dbReference type="ARBA" id="ARBA00022777"/>
    </source>
</evidence>
<dbReference type="SUPFAM" id="SSF53062">
    <property type="entry name" value="PTS system fructose IIA component-like"/>
    <property type="match status" value="1"/>
</dbReference>
<dbReference type="PANTHER" id="PTHR46244">
    <property type="entry name" value="PHOSPHOENOLPYRUVATE-PROTEIN PHOSPHOTRANSFERASE"/>
    <property type="match status" value="1"/>
</dbReference>
<dbReference type="InterPro" id="IPR050499">
    <property type="entry name" value="PEP-utilizing_PTS_enzyme"/>
</dbReference>
<keyword evidence="12" id="KW-0762">Sugar transport</keyword>
<evidence type="ECO:0000256" key="5">
    <source>
        <dbReference type="ARBA" id="ARBA00004496"/>
    </source>
</evidence>
<comment type="caution">
    <text evidence="22">The sequence shown here is derived from an EMBL/GenBank/DDBJ whole genome shotgun (WGS) entry which is preliminary data.</text>
</comment>
<comment type="function">
    <text evidence="4">General (non sugar-specific) component of the phosphoenolpyruvate-dependent sugar phosphotransferase system (sugar PTS). This major carbohydrate active-transport system catalyzes the phosphorylation of incoming sugar substrates concomitantly with their translocation across the cell membrane. The phosphoryl group from phosphoenolpyruvate (PEP) is transferred to the phosphoryl carrier protein HPr by enzyme I. Phospho-HPr then transfers it to the PTS EIIA domain.</text>
</comment>
<keyword evidence="11" id="KW-0963">Cytoplasm</keyword>
<feature type="domain" description="HPr" evidence="21">
    <location>
        <begin position="159"/>
        <end position="249"/>
    </location>
</feature>
<dbReference type="InterPro" id="IPR040442">
    <property type="entry name" value="Pyrv_kinase-like_dom_sf"/>
</dbReference>
<dbReference type="GO" id="GO:0016020">
    <property type="term" value="C:membrane"/>
    <property type="evidence" value="ECO:0007669"/>
    <property type="project" value="InterPro"/>
</dbReference>
<evidence type="ECO:0000256" key="14">
    <source>
        <dbReference type="ARBA" id="ARBA00022683"/>
    </source>
</evidence>
<dbReference type="InterPro" id="IPR006318">
    <property type="entry name" value="PTS_EI-like"/>
</dbReference>
<dbReference type="InterPro" id="IPR004701">
    <property type="entry name" value="PTS_EIIA_man-typ"/>
</dbReference>
<dbReference type="InterPro" id="IPR035895">
    <property type="entry name" value="HPr-like_sf"/>
</dbReference>
<dbReference type="Gene3D" id="3.50.30.10">
    <property type="entry name" value="Phosphohistidine domain"/>
    <property type="match status" value="1"/>
</dbReference>
<keyword evidence="10" id="KW-0813">Transport</keyword>
<dbReference type="GO" id="GO:0008965">
    <property type="term" value="F:phosphoenolpyruvate-protein phosphotransferase activity"/>
    <property type="evidence" value="ECO:0007669"/>
    <property type="project" value="UniProtKB-EC"/>
</dbReference>
<comment type="function">
    <text evidence="3">General (non sugar-specific) component of the phosphoenolpyruvate-dependent sugar phosphotransferase system (sugar PTS). This major carbohydrate active-transport system catalyzes the phosphorylation of incoming sugar substrates concomitantly with their translocation across the cell membrane. Enzyme I transfers the phosphoryl group from phosphoenolpyruvate (PEP) to the phosphoryl carrier protein (HPr).</text>
</comment>
<dbReference type="InterPro" id="IPR008731">
    <property type="entry name" value="PTS_EIN"/>
</dbReference>
<dbReference type="InterPro" id="IPR008279">
    <property type="entry name" value="PEP-util_enz_mobile_dom"/>
</dbReference>
<evidence type="ECO:0000313" key="23">
    <source>
        <dbReference type="Proteomes" id="UP000479756"/>
    </source>
</evidence>
<dbReference type="SUPFAM" id="SSF51621">
    <property type="entry name" value="Phosphoenolpyruvate/pyruvate domain"/>
    <property type="match status" value="1"/>
</dbReference>
<dbReference type="InterPro" id="IPR015813">
    <property type="entry name" value="Pyrv/PenolPyrv_kinase-like_dom"/>
</dbReference>
<evidence type="ECO:0000256" key="6">
    <source>
        <dbReference type="ARBA" id="ARBA00007837"/>
    </source>
</evidence>
<protein>
    <recommendedName>
        <fullName evidence="9">Phosphocarrier protein HPr</fullName>
        <ecNumber evidence="7">2.7.3.9</ecNumber>
    </recommendedName>
    <alternativeName>
        <fullName evidence="8">Phosphoenolpyruvate-protein phosphotransferase</fullName>
    </alternativeName>
    <alternativeName>
        <fullName evidence="18">Phosphotransferase system, enzyme I</fullName>
    </alternativeName>
</protein>
<evidence type="ECO:0000256" key="18">
    <source>
        <dbReference type="ARBA" id="ARBA00033235"/>
    </source>
</evidence>
<evidence type="ECO:0000259" key="20">
    <source>
        <dbReference type="PROSITE" id="PS51096"/>
    </source>
</evidence>